<dbReference type="InterPro" id="IPR003594">
    <property type="entry name" value="HATPase_dom"/>
</dbReference>
<evidence type="ECO:0000256" key="7">
    <source>
        <dbReference type="ARBA" id="ARBA00022692"/>
    </source>
</evidence>
<dbReference type="FunFam" id="1.10.287.130:FF:000001">
    <property type="entry name" value="Two-component sensor histidine kinase"/>
    <property type="match status" value="1"/>
</dbReference>
<evidence type="ECO:0000259" key="18">
    <source>
        <dbReference type="PROSITE" id="PS50109"/>
    </source>
</evidence>
<proteinExistence type="predicted"/>
<dbReference type="Proteomes" id="UP000215509">
    <property type="component" value="Unassembled WGS sequence"/>
</dbReference>
<dbReference type="Pfam" id="PF00672">
    <property type="entry name" value="HAMP"/>
    <property type="match status" value="1"/>
</dbReference>
<dbReference type="FunFam" id="3.30.565.10:FF:000006">
    <property type="entry name" value="Sensor histidine kinase WalK"/>
    <property type="match status" value="1"/>
</dbReference>
<evidence type="ECO:0000256" key="3">
    <source>
        <dbReference type="ARBA" id="ARBA00012438"/>
    </source>
</evidence>
<evidence type="ECO:0000256" key="15">
    <source>
        <dbReference type="ARBA" id="ARBA00037219"/>
    </source>
</evidence>
<dbReference type="SMART" id="SM00388">
    <property type="entry name" value="HisKA"/>
    <property type="match status" value="1"/>
</dbReference>
<dbReference type="InterPro" id="IPR036097">
    <property type="entry name" value="HisK_dim/P_sf"/>
</dbReference>
<keyword evidence="9 20" id="KW-0418">Kinase</keyword>
<dbReference type="InterPro" id="IPR004358">
    <property type="entry name" value="Sig_transdc_His_kin-like_C"/>
</dbReference>
<evidence type="ECO:0000313" key="21">
    <source>
        <dbReference type="Proteomes" id="UP000215509"/>
    </source>
</evidence>
<name>A0A229UNK6_9BACL</name>
<evidence type="ECO:0000259" key="19">
    <source>
        <dbReference type="PROSITE" id="PS50885"/>
    </source>
</evidence>
<dbReference type="Pfam" id="PF00512">
    <property type="entry name" value="HisKA"/>
    <property type="match status" value="1"/>
</dbReference>
<dbReference type="GO" id="GO:0005886">
    <property type="term" value="C:plasma membrane"/>
    <property type="evidence" value="ECO:0007669"/>
    <property type="project" value="UniProtKB-SubCell"/>
</dbReference>
<dbReference type="SMART" id="SM00304">
    <property type="entry name" value="HAMP"/>
    <property type="match status" value="1"/>
</dbReference>
<dbReference type="SUPFAM" id="SSF158472">
    <property type="entry name" value="HAMP domain-like"/>
    <property type="match status" value="1"/>
</dbReference>
<dbReference type="InterPro" id="IPR036890">
    <property type="entry name" value="HATPase_C_sf"/>
</dbReference>
<comment type="subcellular location">
    <subcellularLocation>
        <location evidence="2">Cell membrane</location>
        <topology evidence="2">Multi-pass membrane protein</topology>
    </subcellularLocation>
</comment>
<feature type="transmembrane region" description="Helical" evidence="17">
    <location>
        <begin position="155"/>
        <end position="176"/>
    </location>
</feature>
<feature type="domain" description="HAMP" evidence="19">
    <location>
        <begin position="173"/>
        <end position="225"/>
    </location>
</feature>
<dbReference type="AlphaFoldDB" id="A0A229UNK6"/>
<evidence type="ECO:0000256" key="17">
    <source>
        <dbReference type="SAM" id="Phobius"/>
    </source>
</evidence>
<keyword evidence="4" id="KW-1003">Cell membrane</keyword>
<keyword evidence="7 17" id="KW-0812">Transmembrane</keyword>
<evidence type="ECO:0000256" key="8">
    <source>
        <dbReference type="ARBA" id="ARBA00022741"/>
    </source>
</evidence>
<keyword evidence="14 17" id="KW-0472">Membrane</keyword>
<evidence type="ECO:0000256" key="1">
    <source>
        <dbReference type="ARBA" id="ARBA00000085"/>
    </source>
</evidence>
<dbReference type="PANTHER" id="PTHR45528">
    <property type="entry name" value="SENSOR HISTIDINE KINASE CPXA"/>
    <property type="match status" value="1"/>
</dbReference>
<dbReference type="InterPro" id="IPR003660">
    <property type="entry name" value="HAMP_dom"/>
</dbReference>
<protein>
    <recommendedName>
        <fullName evidence="16">Heme sensor protein HssS</fullName>
        <ecNumber evidence="3">2.7.13.3</ecNumber>
    </recommendedName>
</protein>
<dbReference type="PROSITE" id="PS50109">
    <property type="entry name" value="HIS_KIN"/>
    <property type="match status" value="1"/>
</dbReference>
<dbReference type="EC" id="2.7.13.3" evidence="3"/>
<feature type="domain" description="Histidine kinase" evidence="18">
    <location>
        <begin position="233"/>
        <end position="448"/>
    </location>
</feature>
<keyword evidence="8" id="KW-0547">Nucleotide-binding</keyword>
<evidence type="ECO:0000256" key="9">
    <source>
        <dbReference type="ARBA" id="ARBA00022777"/>
    </source>
</evidence>
<evidence type="ECO:0000256" key="16">
    <source>
        <dbReference type="ARBA" id="ARBA00040841"/>
    </source>
</evidence>
<evidence type="ECO:0000256" key="6">
    <source>
        <dbReference type="ARBA" id="ARBA00022679"/>
    </source>
</evidence>
<gene>
    <name evidence="20" type="ORF">CF651_18655</name>
</gene>
<dbReference type="Pfam" id="PF02518">
    <property type="entry name" value="HATPase_c"/>
    <property type="match status" value="1"/>
</dbReference>
<keyword evidence="21" id="KW-1185">Reference proteome</keyword>
<keyword evidence="6" id="KW-0808">Transferase</keyword>
<dbReference type="Gene3D" id="3.30.565.10">
    <property type="entry name" value="Histidine kinase-like ATPase, C-terminal domain"/>
    <property type="match status" value="1"/>
</dbReference>
<keyword evidence="11 17" id="KW-1133">Transmembrane helix</keyword>
<evidence type="ECO:0000256" key="2">
    <source>
        <dbReference type="ARBA" id="ARBA00004651"/>
    </source>
</evidence>
<evidence type="ECO:0000256" key="10">
    <source>
        <dbReference type="ARBA" id="ARBA00022840"/>
    </source>
</evidence>
<dbReference type="Gene3D" id="1.10.287.130">
    <property type="match status" value="1"/>
</dbReference>
<keyword evidence="12" id="KW-0902">Two-component regulatory system</keyword>
<evidence type="ECO:0000256" key="4">
    <source>
        <dbReference type="ARBA" id="ARBA00022475"/>
    </source>
</evidence>
<dbReference type="Gene3D" id="6.10.340.10">
    <property type="match status" value="1"/>
</dbReference>
<organism evidence="20 21">
    <name type="scientific">Paenibacillus rigui</name>
    <dbReference type="NCBI Taxonomy" id="554312"/>
    <lineage>
        <taxon>Bacteria</taxon>
        <taxon>Bacillati</taxon>
        <taxon>Bacillota</taxon>
        <taxon>Bacilli</taxon>
        <taxon>Bacillales</taxon>
        <taxon>Paenibacillaceae</taxon>
        <taxon>Paenibacillus</taxon>
    </lineage>
</organism>
<evidence type="ECO:0000256" key="5">
    <source>
        <dbReference type="ARBA" id="ARBA00022553"/>
    </source>
</evidence>
<dbReference type="EMBL" id="NMQW01000025">
    <property type="protein sequence ID" value="OXM84923.1"/>
    <property type="molecule type" value="Genomic_DNA"/>
</dbReference>
<dbReference type="OrthoDB" id="9813151at2"/>
<dbReference type="SMART" id="SM00387">
    <property type="entry name" value="HATPase_c"/>
    <property type="match status" value="1"/>
</dbReference>
<dbReference type="PROSITE" id="PS50885">
    <property type="entry name" value="HAMP"/>
    <property type="match status" value="1"/>
</dbReference>
<dbReference type="PANTHER" id="PTHR45528:SF11">
    <property type="entry name" value="HISTIDINE KINASE"/>
    <property type="match status" value="1"/>
</dbReference>
<dbReference type="PRINTS" id="PR00344">
    <property type="entry name" value="BCTRLSENSOR"/>
</dbReference>
<comment type="function">
    <text evidence="15">Member of the two-component regulatory system HssS/HssR involved in intracellular heme homeostasis and tempering of staphylococcal virulence. HssS functions as a heme sensor histidine kinase which is autophosphorylated at a histidine residue and transfers its phosphate group to an aspartate residue of HssR. HssR/HssS activates the expression of hrtAB, an efflux pump, in response to extracellular heme, hemin, hemoglobin or blood.</text>
</comment>
<comment type="caution">
    <text evidence="20">The sequence shown here is derived from an EMBL/GenBank/DDBJ whole genome shotgun (WGS) entry which is preliminary data.</text>
</comment>
<reference evidence="20 21" key="1">
    <citation type="submission" date="2017-07" db="EMBL/GenBank/DDBJ databases">
        <title>Genome sequencing and assembly of Paenibacillus rigui.</title>
        <authorList>
            <person name="Mayilraj S."/>
        </authorList>
    </citation>
    <scope>NUCLEOTIDE SEQUENCE [LARGE SCALE GENOMIC DNA]</scope>
    <source>
        <strain evidence="20 21">JCM 16352</strain>
    </source>
</reference>
<dbReference type="GO" id="GO:0000155">
    <property type="term" value="F:phosphorelay sensor kinase activity"/>
    <property type="evidence" value="ECO:0007669"/>
    <property type="project" value="InterPro"/>
</dbReference>
<dbReference type="SUPFAM" id="SSF55874">
    <property type="entry name" value="ATPase domain of HSP90 chaperone/DNA topoisomerase II/histidine kinase"/>
    <property type="match status" value="1"/>
</dbReference>
<dbReference type="CDD" id="cd00082">
    <property type="entry name" value="HisKA"/>
    <property type="match status" value="1"/>
</dbReference>
<dbReference type="GO" id="GO:0005524">
    <property type="term" value="F:ATP binding"/>
    <property type="evidence" value="ECO:0007669"/>
    <property type="project" value="UniProtKB-KW"/>
</dbReference>
<keyword evidence="10" id="KW-0067">ATP-binding</keyword>
<evidence type="ECO:0000313" key="20">
    <source>
        <dbReference type="EMBL" id="OXM84923.1"/>
    </source>
</evidence>
<keyword evidence="13" id="KW-0843">Virulence</keyword>
<dbReference type="CDD" id="cd06225">
    <property type="entry name" value="HAMP"/>
    <property type="match status" value="1"/>
</dbReference>
<comment type="catalytic activity">
    <reaction evidence="1">
        <text>ATP + protein L-histidine = ADP + protein N-phospho-L-histidine.</text>
        <dbReference type="EC" id="2.7.13.3"/>
    </reaction>
</comment>
<dbReference type="SUPFAM" id="SSF47384">
    <property type="entry name" value="Homodimeric domain of signal transducing histidine kinase"/>
    <property type="match status" value="1"/>
</dbReference>
<dbReference type="InterPro" id="IPR003661">
    <property type="entry name" value="HisK_dim/P_dom"/>
</dbReference>
<keyword evidence="5" id="KW-0597">Phosphoprotein</keyword>
<dbReference type="RefSeq" id="WP_094016371.1">
    <property type="nucleotide sequence ID" value="NZ_NMQW01000025.1"/>
</dbReference>
<evidence type="ECO:0000256" key="11">
    <source>
        <dbReference type="ARBA" id="ARBA00022989"/>
    </source>
</evidence>
<sequence length="448" mass="50675">MFKSLYTRVVMAFIAAVAIGLIAAFILTSRFFEQQFQQWMEQDTISTAGDIAALLEQTAPDRWKETVELMEHMKSYSISVYDSPIHLAAGRDVSDRLTAEEVQRVMLGNTMAIGPRTPASWIYGLPIEQRNQTFAVFIRPTYPLKAVDFRKALNLHVLTVLVVGGLFMLLVASYLVKPLNRLTLATRRLAKGDFDVEMKLNRTDEIGVLSKSFDEMTYELRRLEQMRQDFVSNVSHEIQTPLTSIIGFTKALRTDEMTESDRLYYLDIIQSESERISRLSDNLLRLASLESEHHPFHKTAYRLDEQIRRIIVVCEPVWSLKQLQIDLDLPKTTISADRDLLSQVWMNLLGNSIKFTPDGGRIQIRIEAELSRVKVVITDTGIGIPDREQSMVFHQFYKGDPSRSDSNGGSGLGLAIVKKIVSLHQGMVEVDSKVGEGTSMTVMLPSLP</sequence>
<accession>A0A229UNK6</accession>
<evidence type="ECO:0000256" key="14">
    <source>
        <dbReference type="ARBA" id="ARBA00023136"/>
    </source>
</evidence>
<dbReference type="InterPro" id="IPR005467">
    <property type="entry name" value="His_kinase_dom"/>
</dbReference>
<feature type="transmembrane region" description="Helical" evidence="17">
    <location>
        <begin position="6"/>
        <end position="27"/>
    </location>
</feature>
<evidence type="ECO:0000256" key="13">
    <source>
        <dbReference type="ARBA" id="ARBA00023026"/>
    </source>
</evidence>
<dbReference type="InterPro" id="IPR050398">
    <property type="entry name" value="HssS/ArlS-like"/>
</dbReference>
<evidence type="ECO:0000256" key="12">
    <source>
        <dbReference type="ARBA" id="ARBA00023012"/>
    </source>
</evidence>